<feature type="region of interest" description="Disordered" evidence="1">
    <location>
        <begin position="215"/>
        <end position="314"/>
    </location>
</feature>
<dbReference type="Pfam" id="PF00188">
    <property type="entry name" value="CAP"/>
    <property type="match status" value="1"/>
</dbReference>
<dbReference type="InterPro" id="IPR035940">
    <property type="entry name" value="CAP_sf"/>
</dbReference>
<evidence type="ECO:0000256" key="2">
    <source>
        <dbReference type="SAM" id="SignalP"/>
    </source>
</evidence>
<evidence type="ECO:0000313" key="5">
    <source>
        <dbReference type="Proteomes" id="UP000585272"/>
    </source>
</evidence>
<keyword evidence="5" id="KW-1185">Reference proteome</keyword>
<gene>
    <name evidence="4" type="ORF">BDZ31_003616</name>
</gene>
<protein>
    <submittedName>
        <fullName evidence="4">Uncharacterized protein YkwD</fullName>
    </submittedName>
</protein>
<evidence type="ECO:0000256" key="1">
    <source>
        <dbReference type="SAM" id="MobiDB-lite"/>
    </source>
</evidence>
<feature type="region of interest" description="Disordered" evidence="1">
    <location>
        <begin position="33"/>
        <end position="53"/>
    </location>
</feature>
<dbReference type="RefSeq" id="WP_183343729.1">
    <property type="nucleotide sequence ID" value="NZ_JACHNU010000005.1"/>
</dbReference>
<dbReference type="PANTHER" id="PTHR31157">
    <property type="entry name" value="SCP DOMAIN-CONTAINING PROTEIN"/>
    <property type="match status" value="1"/>
</dbReference>
<dbReference type="SUPFAM" id="SSF55797">
    <property type="entry name" value="PR-1-like"/>
    <property type="match status" value="1"/>
</dbReference>
<evidence type="ECO:0000313" key="4">
    <source>
        <dbReference type="EMBL" id="MBB4664015.1"/>
    </source>
</evidence>
<proteinExistence type="predicted"/>
<feature type="domain" description="SCP" evidence="3">
    <location>
        <begin position="79"/>
        <end position="190"/>
    </location>
</feature>
<dbReference type="Proteomes" id="UP000585272">
    <property type="component" value="Unassembled WGS sequence"/>
</dbReference>
<reference evidence="4 5" key="1">
    <citation type="submission" date="2020-08" db="EMBL/GenBank/DDBJ databases">
        <title>Genomic Encyclopedia of Archaeal and Bacterial Type Strains, Phase II (KMG-II): from individual species to whole genera.</title>
        <authorList>
            <person name="Goeker M."/>
        </authorList>
    </citation>
    <scope>NUCLEOTIDE SEQUENCE [LARGE SCALE GENOMIC DNA]</scope>
    <source>
        <strain evidence="4 5">DSM 23288</strain>
    </source>
</reference>
<organism evidence="4 5">
    <name type="scientific">Conexibacter arvalis</name>
    <dbReference type="NCBI Taxonomy" id="912552"/>
    <lineage>
        <taxon>Bacteria</taxon>
        <taxon>Bacillati</taxon>
        <taxon>Actinomycetota</taxon>
        <taxon>Thermoleophilia</taxon>
        <taxon>Solirubrobacterales</taxon>
        <taxon>Conexibacteraceae</taxon>
        <taxon>Conexibacter</taxon>
    </lineage>
</organism>
<accession>A0A840II69</accession>
<keyword evidence="2" id="KW-0732">Signal</keyword>
<feature type="chain" id="PRO_5038644386" evidence="2">
    <location>
        <begin position="18"/>
        <end position="314"/>
    </location>
</feature>
<comment type="caution">
    <text evidence="4">The sequence shown here is derived from an EMBL/GenBank/DDBJ whole genome shotgun (WGS) entry which is preliminary data.</text>
</comment>
<dbReference type="InterPro" id="IPR014044">
    <property type="entry name" value="CAP_dom"/>
</dbReference>
<feature type="compositionally biased region" description="Basic and acidic residues" evidence="1">
    <location>
        <begin position="236"/>
        <end position="277"/>
    </location>
</feature>
<dbReference type="CDD" id="cd05379">
    <property type="entry name" value="CAP_bacterial"/>
    <property type="match status" value="1"/>
</dbReference>
<sequence length="314" mass="34666">MLAALAVLGALAWQAAAATRADAAGDLRRCGPDAARRCHAPPTRATEARAGSDARRCSPAGIRALRGTARVERTVRCLLNARRAAARLRPLRYDRCLDRAAERHARDMVHRRYFAHSSWRGRTPAQRAQAAGYVPRRGSWRIGENLAWGAGQRATARAAVRGWLRSPPHRANVLAAAFRDVGVAVVRGAPVRHPRLRGRTVPTATFVVAFGARSGRACGERRGGARAERRGRKGERRGGARGERRGREAERRGGARGGRRGEPGERRGRGRERGSRKGERRRHGAERREARLRGHGDREAERRGGRQAVRRARR</sequence>
<feature type="signal peptide" evidence="2">
    <location>
        <begin position="1"/>
        <end position="17"/>
    </location>
</feature>
<dbReference type="PANTHER" id="PTHR31157:SF1">
    <property type="entry name" value="SCP DOMAIN-CONTAINING PROTEIN"/>
    <property type="match status" value="1"/>
</dbReference>
<name>A0A840II69_9ACTN</name>
<dbReference type="Gene3D" id="3.40.33.10">
    <property type="entry name" value="CAP"/>
    <property type="match status" value="1"/>
</dbReference>
<dbReference type="AlphaFoldDB" id="A0A840II69"/>
<evidence type="ECO:0000259" key="3">
    <source>
        <dbReference type="Pfam" id="PF00188"/>
    </source>
</evidence>
<feature type="compositionally biased region" description="Basic and acidic residues" evidence="1">
    <location>
        <begin position="286"/>
        <end position="304"/>
    </location>
</feature>
<feature type="compositionally biased region" description="Basic and acidic residues" evidence="1">
    <location>
        <begin position="218"/>
        <end position="228"/>
    </location>
</feature>
<dbReference type="EMBL" id="JACHNU010000005">
    <property type="protein sequence ID" value="MBB4664015.1"/>
    <property type="molecule type" value="Genomic_DNA"/>
</dbReference>